<feature type="domain" description="HTH tetR-type" evidence="5">
    <location>
        <begin position="8"/>
        <end position="68"/>
    </location>
</feature>
<dbReference type="Pfam" id="PF16925">
    <property type="entry name" value="TetR_C_13"/>
    <property type="match status" value="1"/>
</dbReference>
<keyword evidence="2 4" id="KW-0238">DNA-binding</keyword>
<dbReference type="PROSITE" id="PS50977">
    <property type="entry name" value="HTH_TETR_2"/>
    <property type="match status" value="1"/>
</dbReference>
<dbReference type="PRINTS" id="PR00455">
    <property type="entry name" value="HTHTETR"/>
</dbReference>
<dbReference type="GO" id="GO:0003677">
    <property type="term" value="F:DNA binding"/>
    <property type="evidence" value="ECO:0007669"/>
    <property type="project" value="UniProtKB-UniRule"/>
</dbReference>
<gene>
    <name evidence="6" type="ORF">BK123_06230</name>
</gene>
<organism evidence="6 7">
    <name type="scientific">Paenibacillus lautus</name>
    <name type="common">Bacillus lautus</name>
    <dbReference type="NCBI Taxonomy" id="1401"/>
    <lineage>
        <taxon>Bacteria</taxon>
        <taxon>Bacillati</taxon>
        <taxon>Bacillota</taxon>
        <taxon>Bacilli</taxon>
        <taxon>Bacillales</taxon>
        <taxon>Paenibacillaceae</taxon>
        <taxon>Paenibacillus</taxon>
    </lineage>
</organism>
<evidence type="ECO:0000256" key="3">
    <source>
        <dbReference type="ARBA" id="ARBA00023163"/>
    </source>
</evidence>
<reference evidence="6 7" key="1">
    <citation type="submission" date="2016-11" db="EMBL/GenBank/DDBJ databases">
        <title>Paenibacillus species isolates.</title>
        <authorList>
            <person name="Beno S.M."/>
        </authorList>
    </citation>
    <scope>NUCLEOTIDE SEQUENCE [LARGE SCALE GENOMIC DNA]</scope>
    <source>
        <strain evidence="6 7">FSL F4-0100</strain>
    </source>
</reference>
<sequence length="197" mass="22509">MEKQRKRKSNRDIVLQVAAHLFLTKGYQLTSMDDIVDHCKVSKTNIYYHFKSKEDLLLQIMSQFIIHYQERIDTVLGRSDLSVTEKLESLLKAITEDNAGTDYLGGCPFITFFTQVSNDLIKVQEMVKDFFEHQTTLLEKLLSEAIRNKELPEQTPIKQTAALIISSIEGGLFLTKATNNPLLLNNILTSIAFLLKK</sequence>
<dbReference type="STRING" id="1401.BK123_06230"/>
<dbReference type="Gene3D" id="1.10.357.10">
    <property type="entry name" value="Tetracycline Repressor, domain 2"/>
    <property type="match status" value="1"/>
</dbReference>
<evidence type="ECO:0000256" key="2">
    <source>
        <dbReference type="ARBA" id="ARBA00023125"/>
    </source>
</evidence>
<dbReference type="EMBL" id="MRTF01000002">
    <property type="protein sequence ID" value="OME95346.1"/>
    <property type="molecule type" value="Genomic_DNA"/>
</dbReference>
<proteinExistence type="predicted"/>
<dbReference type="InterPro" id="IPR011075">
    <property type="entry name" value="TetR_C"/>
</dbReference>
<keyword evidence="3" id="KW-0804">Transcription</keyword>
<dbReference type="Proteomes" id="UP000187074">
    <property type="component" value="Unassembled WGS sequence"/>
</dbReference>
<evidence type="ECO:0000256" key="1">
    <source>
        <dbReference type="ARBA" id="ARBA00023015"/>
    </source>
</evidence>
<comment type="caution">
    <text evidence="6">The sequence shown here is derived from an EMBL/GenBank/DDBJ whole genome shotgun (WGS) entry which is preliminary data.</text>
</comment>
<dbReference type="InterPro" id="IPR009057">
    <property type="entry name" value="Homeodomain-like_sf"/>
</dbReference>
<evidence type="ECO:0000313" key="7">
    <source>
        <dbReference type="Proteomes" id="UP000187074"/>
    </source>
</evidence>
<keyword evidence="1" id="KW-0805">Transcription regulation</keyword>
<dbReference type="Pfam" id="PF00440">
    <property type="entry name" value="TetR_N"/>
    <property type="match status" value="1"/>
</dbReference>
<evidence type="ECO:0000313" key="6">
    <source>
        <dbReference type="EMBL" id="OME95346.1"/>
    </source>
</evidence>
<evidence type="ECO:0000259" key="5">
    <source>
        <dbReference type="PROSITE" id="PS50977"/>
    </source>
</evidence>
<name>A0A1R1B7A2_PAELA</name>
<dbReference type="SUPFAM" id="SSF46689">
    <property type="entry name" value="Homeodomain-like"/>
    <property type="match status" value="1"/>
</dbReference>
<dbReference type="InterPro" id="IPR023772">
    <property type="entry name" value="DNA-bd_HTH_TetR-type_CS"/>
</dbReference>
<dbReference type="SUPFAM" id="SSF48498">
    <property type="entry name" value="Tetracyclin repressor-like, C-terminal domain"/>
    <property type="match status" value="1"/>
</dbReference>
<dbReference type="InterPro" id="IPR036271">
    <property type="entry name" value="Tet_transcr_reg_TetR-rel_C_sf"/>
</dbReference>
<feature type="DNA-binding region" description="H-T-H motif" evidence="4">
    <location>
        <begin position="31"/>
        <end position="50"/>
    </location>
</feature>
<protein>
    <recommendedName>
        <fullName evidence="5">HTH tetR-type domain-containing protein</fullName>
    </recommendedName>
</protein>
<dbReference type="PANTHER" id="PTHR47506:SF1">
    <property type="entry name" value="HTH-TYPE TRANSCRIPTIONAL REGULATOR YJDC"/>
    <property type="match status" value="1"/>
</dbReference>
<dbReference type="PANTHER" id="PTHR47506">
    <property type="entry name" value="TRANSCRIPTIONAL REGULATORY PROTEIN"/>
    <property type="match status" value="1"/>
</dbReference>
<evidence type="ECO:0000256" key="4">
    <source>
        <dbReference type="PROSITE-ProRule" id="PRU00335"/>
    </source>
</evidence>
<dbReference type="PROSITE" id="PS01081">
    <property type="entry name" value="HTH_TETR_1"/>
    <property type="match status" value="1"/>
</dbReference>
<dbReference type="InterPro" id="IPR001647">
    <property type="entry name" value="HTH_TetR"/>
</dbReference>
<accession>A0A1R1B7A2</accession>
<dbReference type="AlphaFoldDB" id="A0A1R1B7A2"/>